<feature type="compositionally biased region" description="Low complexity" evidence="1">
    <location>
        <begin position="82"/>
        <end position="92"/>
    </location>
</feature>
<evidence type="ECO:0000313" key="5">
    <source>
        <dbReference type="Proteomes" id="UP000233249"/>
    </source>
</evidence>
<evidence type="ECO:0000313" key="4">
    <source>
        <dbReference type="EMBL" id="PKF69369.1"/>
    </source>
</evidence>
<dbReference type="Pfam" id="PF25929">
    <property type="entry name" value="DUF7974"/>
    <property type="match status" value="1"/>
</dbReference>
<evidence type="ECO:0000259" key="3">
    <source>
        <dbReference type="Pfam" id="PF25929"/>
    </source>
</evidence>
<evidence type="ECO:0000256" key="2">
    <source>
        <dbReference type="SAM" id="Phobius"/>
    </source>
</evidence>
<evidence type="ECO:0000256" key="1">
    <source>
        <dbReference type="SAM" id="MobiDB-lite"/>
    </source>
</evidence>
<dbReference type="InterPro" id="IPR058280">
    <property type="entry name" value="DUF7974"/>
</dbReference>
<feature type="compositionally biased region" description="Polar residues" evidence="1">
    <location>
        <begin position="48"/>
        <end position="57"/>
    </location>
</feature>
<gene>
    <name evidence="4" type="ORF">CXB45_02530</name>
</gene>
<proteinExistence type="predicted"/>
<dbReference type="OrthoDB" id="4772932at2"/>
<feature type="compositionally biased region" description="Low complexity" evidence="1">
    <location>
        <begin position="58"/>
        <end position="73"/>
    </location>
</feature>
<reference evidence="4 5" key="1">
    <citation type="submission" date="2017-12" db="EMBL/GenBank/DDBJ databases">
        <title>Corynebacterium mastitidis 16-1433 Genome.</title>
        <authorList>
            <person name="Gulvik C.A."/>
        </authorList>
    </citation>
    <scope>NUCLEOTIDE SEQUENCE [LARGE SCALE GENOMIC DNA]</scope>
    <source>
        <strain evidence="4 5">16-1433</strain>
    </source>
</reference>
<keyword evidence="2" id="KW-1133">Transmembrane helix</keyword>
<name>A0A2N0X9K9_9CORY</name>
<dbReference type="RefSeq" id="WP_101173051.1">
    <property type="nucleotide sequence ID" value="NZ_PJAF01000004.1"/>
</dbReference>
<sequence>MSPQQHDRLPEEIYVRRRVAAAVVVIVAVAALIWAAVALGGGSEEEQQPASTSAAVQESTAHTPSSAEASTSASEEDESSENTESPESSESGEPSEEPSEAATSTVAAAVKRTCELGDLEITAKTSQATFREGDKPTFYMTVKNPTAADCQINLDEETLRFEVYAMADNSRVWSDVDCNPSEGSGKRTFPKGEERHFESVWSRTTSAPRQCEARKPVEPGAYYLHAVIGKHASPAQPFNLA</sequence>
<dbReference type="STRING" id="1121365.GCA_000375365_00696"/>
<feature type="region of interest" description="Disordered" evidence="1">
    <location>
        <begin position="45"/>
        <end position="106"/>
    </location>
</feature>
<dbReference type="Proteomes" id="UP000233249">
    <property type="component" value="Unassembled WGS sequence"/>
</dbReference>
<dbReference type="EMBL" id="PJAF01000004">
    <property type="protein sequence ID" value="PKF69369.1"/>
    <property type="molecule type" value="Genomic_DNA"/>
</dbReference>
<feature type="domain" description="DUF7974" evidence="3">
    <location>
        <begin position="119"/>
        <end position="233"/>
    </location>
</feature>
<keyword evidence="2" id="KW-0472">Membrane</keyword>
<accession>A0A2N0X9K9</accession>
<comment type="caution">
    <text evidence="4">The sequence shown here is derived from an EMBL/GenBank/DDBJ whole genome shotgun (WGS) entry which is preliminary data.</text>
</comment>
<feature type="transmembrane region" description="Helical" evidence="2">
    <location>
        <begin position="20"/>
        <end position="41"/>
    </location>
</feature>
<organism evidence="4 5">
    <name type="scientific">Corynebacterium mastitidis</name>
    <dbReference type="NCBI Taxonomy" id="161890"/>
    <lineage>
        <taxon>Bacteria</taxon>
        <taxon>Bacillati</taxon>
        <taxon>Actinomycetota</taxon>
        <taxon>Actinomycetes</taxon>
        <taxon>Mycobacteriales</taxon>
        <taxon>Corynebacteriaceae</taxon>
        <taxon>Corynebacterium</taxon>
    </lineage>
</organism>
<dbReference type="AlphaFoldDB" id="A0A2N0X9K9"/>
<keyword evidence="2" id="KW-0812">Transmembrane</keyword>
<protein>
    <recommendedName>
        <fullName evidence="3">DUF7974 domain-containing protein</fullName>
    </recommendedName>
</protein>